<dbReference type="GeneID" id="63808322"/>
<evidence type="ECO:0000313" key="1">
    <source>
        <dbReference type="EMBL" id="ORX67437.1"/>
    </source>
</evidence>
<accession>A0A1Y1W1S9</accession>
<name>A0A1Y1W1S9_9FUNG</name>
<dbReference type="AlphaFoldDB" id="A0A1Y1W1S9"/>
<organism evidence="1 2">
    <name type="scientific">Linderina pennispora</name>
    <dbReference type="NCBI Taxonomy" id="61395"/>
    <lineage>
        <taxon>Eukaryota</taxon>
        <taxon>Fungi</taxon>
        <taxon>Fungi incertae sedis</taxon>
        <taxon>Zoopagomycota</taxon>
        <taxon>Kickxellomycotina</taxon>
        <taxon>Kickxellomycetes</taxon>
        <taxon>Kickxellales</taxon>
        <taxon>Kickxellaceae</taxon>
        <taxon>Linderina</taxon>
    </lineage>
</organism>
<reference evidence="1 2" key="1">
    <citation type="submission" date="2016-07" db="EMBL/GenBank/DDBJ databases">
        <title>Pervasive Adenine N6-methylation of Active Genes in Fungi.</title>
        <authorList>
            <consortium name="DOE Joint Genome Institute"/>
            <person name="Mondo S.J."/>
            <person name="Dannebaum R.O."/>
            <person name="Kuo R.C."/>
            <person name="Labutti K."/>
            <person name="Haridas S."/>
            <person name="Kuo A."/>
            <person name="Salamov A."/>
            <person name="Ahrendt S.R."/>
            <person name="Lipzen A."/>
            <person name="Sullivan W."/>
            <person name="Andreopoulos W.B."/>
            <person name="Clum A."/>
            <person name="Lindquist E."/>
            <person name="Daum C."/>
            <person name="Ramamoorthy G.K."/>
            <person name="Gryganskyi A."/>
            <person name="Culley D."/>
            <person name="Magnuson J.K."/>
            <person name="James T.Y."/>
            <person name="O'Malley M.A."/>
            <person name="Stajich J.E."/>
            <person name="Spatafora J.W."/>
            <person name="Visel A."/>
            <person name="Grigoriev I.V."/>
        </authorList>
    </citation>
    <scope>NUCLEOTIDE SEQUENCE [LARGE SCALE GENOMIC DNA]</scope>
    <source>
        <strain evidence="1 2">ATCC 12442</strain>
    </source>
</reference>
<dbReference type="Proteomes" id="UP000193922">
    <property type="component" value="Unassembled WGS sequence"/>
</dbReference>
<proteinExistence type="predicted"/>
<dbReference type="RefSeq" id="XP_040741324.1">
    <property type="nucleotide sequence ID" value="XM_040891674.1"/>
</dbReference>
<comment type="caution">
    <text evidence="1">The sequence shown here is derived from an EMBL/GenBank/DDBJ whole genome shotgun (WGS) entry which is preliminary data.</text>
</comment>
<keyword evidence="2" id="KW-1185">Reference proteome</keyword>
<gene>
    <name evidence="1" type="ORF">DL89DRAFT_44699</name>
</gene>
<sequence length="247" mass="27135">MCIDKGLQICNFAFAQKERGCSRSSLWPCAFAGHANAHLTAAGNGSGHAADALLRRERQTQHSGMWSQRQVGKSAVLRRGGQALNQREPSRSFPKQLLPKTSPCTTVHEHLESVRLTRGTHHSSSLHPAPIFSFLSILPAWQWAFMQLGARLQISLQPSSHDGAQARMGCNMGRAIGVPRSAIFLVSRTAWGTCVEIYNWEYPNHTRISYMCGSNSPFATTVGQRDMLHDNGERAGKVTGMPAHCTN</sequence>
<dbReference type="EMBL" id="MCFD01000012">
    <property type="protein sequence ID" value="ORX67437.1"/>
    <property type="molecule type" value="Genomic_DNA"/>
</dbReference>
<protein>
    <submittedName>
        <fullName evidence="1">Uncharacterized protein</fullName>
    </submittedName>
</protein>
<evidence type="ECO:0000313" key="2">
    <source>
        <dbReference type="Proteomes" id="UP000193922"/>
    </source>
</evidence>